<dbReference type="InterPro" id="IPR015424">
    <property type="entry name" value="PyrdxlP-dep_Trfase"/>
</dbReference>
<dbReference type="SUPFAM" id="SSF53383">
    <property type="entry name" value="PLP-dependent transferases"/>
    <property type="match status" value="1"/>
</dbReference>
<feature type="domain" description="Aminotransferase class I/classII large" evidence="6">
    <location>
        <begin position="31"/>
        <end position="398"/>
    </location>
</feature>
<dbReference type="InterPro" id="IPR015422">
    <property type="entry name" value="PyrdxlP-dep_Trfase_small"/>
</dbReference>
<comment type="cofactor">
    <cofactor evidence="1">
        <name>pyridoxal 5'-phosphate</name>
        <dbReference type="ChEBI" id="CHEBI:597326"/>
    </cofactor>
</comment>
<dbReference type="GO" id="GO:0016212">
    <property type="term" value="F:kynurenine-oxoglutarate transaminase activity"/>
    <property type="evidence" value="ECO:0007669"/>
    <property type="project" value="TreeGrafter"/>
</dbReference>
<accession>A0A426U534</accession>
<dbReference type="Gene3D" id="3.40.640.10">
    <property type="entry name" value="Type I PLP-dependent aspartate aminotransferase-like (Major domain)"/>
    <property type="match status" value="1"/>
</dbReference>
<evidence type="ECO:0000256" key="2">
    <source>
        <dbReference type="ARBA" id="ARBA00007441"/>
    </source>
</evidence>
<dbReference type="PANTHER" id="PTHR43807">
    <property type="entry name" value="FI04487P"/>
    <property type="match status" value="1"/>
</dbReference>
<dbReference type="GO" id="GO:0030170">
    <property type="term" value="F:pyridoxal phosphate binding"/>
    <property type="evidence" value="ECO:0007669"/>
    <property type="project" value="InterPro"/>
</dbReference>
<dbReference type="EMBL" id="RSAS01000219">
    <property type="protein sequence ID" value="RRR75031.1"/>
    <property type="molecule type" value="Genomic_DNA"/>
</dbReference>
<evidence type="ECO:0000313" key="7">
    <source>
        <dbReference type="EMBL" id="RRR75031.1"/>
    </source>
</evidence>
<dbReference type="CDD" id="cd00609">
    <property type="entry name" value="AAT_like"/>
    <property type="match status" value="1"/>
</dbReference>
<evidence type="ECO:0000313" key="8">
    <source>
        <dbReference type="Proteomes" id="UP000280307"/>
    </source>
</evidence>
<comment type="similarity">
    <text evidence="2">Belongs to the class-I pyridoxal-phosphate-dependent aminotransferase family.</text>
</comment>
<comment type="caution">
    <text evidence="7">The sequence shown here is derived from an EMBL/GenBank/DDBJ whole genome shotgun (WGS) entry which is preliminary data.</text>
</comment>
<keyword evidence="5" id="KW-0663">Pyridoxal phosphate</keyword>
<dbReference type="InterPro" id="IPR051326">
    <property type="entry name" value="Kynurenine-oxoglutarate_AT"/>
</dbReference>
<dbReference type="InterPro" id="IPR015421">
    <property type="entry name" value="PyrdxlP-dep_Trfase_major"/>
</dbReference>
<name>A0A426U534_9CHLR</name>
<evidence type="ECO:0000259" key="6">
    <source>
        <dbReference type="Pfam" id="PF00155"/>
    </source>
</evidence>
<evidence type="ECO:0000256" key="4">
    <source>
        <dbReference type="ARBA" id="ARBA00022679"/>
    </source>
</evidence>
<dbReference type="Gene3D" id="3.90.1150.10">
    <property type="entry name" value="Aspartate Aminotransferase, domain 1"/>
    <property type="match status" value="1"/>
</dbReference>
<proteinExistence type="inferred from homology"/>
<gene>
    <name evidence="7" type="ORF">EI684_05695</name>
</gene>
<dbReference type="AlphaFoldDB" id="A0A426U534"/>
<organism evidence="7 8">
    <name type="scientific">Candidatus Viridilinea halotolerans</name>
    <dbReference type="NCBI Taxonomy" id="2491704"/>
    <lineage>
        <taxon>Bacteria</taxon>
        <taxon>Bacillati</taxon>
        <taxon>Chloroflexota</taxon>
        <taxon>Chloroflexia</taxon>
        <taxon>Chloroflexales</taxon>
        <taxon>Chloroflexineae</taxon>
        <taxon>Oscillochloridaceae</taxon>
        <taxon>Candidatus Viridilinea</taxon>
    </lineage>
</organism>
<reference evidence="7 8" key="1">
    <citation type="submission" date="2018-12" db="EMBL/GenBank/DDBJ databases">
        <title>Genome Sequence of Candidatus Viridilinea halotolerans isolated from saline sulfide-rich spring.</title>
        <authorList>
            <person name="Grouzdev D.S."/>
            <person name="Burganskaya E.I."/>
            <person name="Krutkina M.S."/>
            <person name="Sukhacheva M.V."/>
            <person name="Gorlenko V.M."/>
        </authorList>
    </citation>
    <scope>NUCLEOTIDE SEQUENCE [LARGE SCALE GENOMIC DNA]</scope>
    <source>
        <strain evidence="7">Chok-6</strain>
    </source>
</reference>
<keyword evidence="3 7" id="KW-0032">Aminotransferase</keyword>
<dbReference type="Proteomes" id="UP000280307">
    <property type="component" value="Unassembled WGS sequence"/>
</dbReference>
<dbReference type="PANTHER" id="PTHR43807:SF20">
    <property type="entry name" value="FI04487P"/>
    <property type="match status" value="1"/>
</dbReference>
<dbReference type="GO" id="GO:0005737">
    <property type="term" value="C:cytoplasm"/>
    <property type="evidence" value="ECO:0007669"/>
    <property type="project" value="TreeGrafter"/>
</dbReference>
<dbReference type="FunFam" id="3.40.640.10:FF:000024">
    <property type="entry name" value="Kynurenine--oxoglutarate transaminase 3"/>
    <property type="match status" value="1"/>
</dbReference>
<keyword evidence="4 7" id="KW-0808">Transferase</keyword>
<sequence>MTTLRAAERVSRFGTSIFAEISALALQCGAVNLGLGFPDFAGPAWIKEAAAAAITADLNQYAPYQGLPQLREALATTWAAHGWRELDAAREVTITSGATEALFAAIQALLDPGDEAIIFEPFYDAYVPDVTMAGGVARFVRLHPPCGERSEDRGHGAENGAAQPDALGASGRAWWFDADELRAAFTPRTRLLLLNTPHNPTGKVFTRAELELIAALCIEHNVLVIADEVYDQLTFEGAVHIPIATLPGMWSRTLTINSIGKTFSVTGWKIGYTVGCAALNDALRAAHQWITFATATPLQAAAATALEGALSSGYYAALRAEYAERYNLLRNILEAAHLPTLPTEGSYFIMADVSRTGFSSDAAFCRWLTSEVGVAAIPPSAFYADPRSAPLLARFCFAKRLTTLQAAGERLAGVTWEARHISATR</sequence>
<protein>
    <submittedName>
        <fullName evidence="7">Aminotransferase class I/II-fold pyridoxal phosphate-dependent enzyme</fullName>
    </submittedName>
</protein>
<evidence type="ECO:0000256" key="1">
    <source>
        <dbReference type="ARBA" id="ARBA00001933"/>
    </source>
</evidence>
<evidence type="ECO:0000256" key="5">
    <source>
        <dbReference type="ARBA" id="ARBA00022898"/>
    </source>
</evidence>
<evidence type="ECO:0000256" key="3">
    <source>
        <dbReference type="ARBA" id="ARBA00022576"/>
    </source>
</evidence>
<dbReference type="Pfam" id="PF00155">
    <property type="entry name" value="Aminotran_1_2"/>
    <property type="match status" value="1"/>
</dbReference>
<dbReference type="InterPro" id="IPR004839">
    <property type="entry name" value="Aminotransferase_I/II_large"/>
</dbReference>